<dbReference type="PATRIC" id="fig|316.97.peg.4326"/>
<dbReference type="KEGG" id="pstu:UIB01_21615"/>
<dbReference type="OrthoDB" id="9775333at2"/>
<dbReference type="NCBIfam" id="TIGR03353">
    <property type="entry name" value="VI_chp_4"/>
    <property type="match status" value="1"/>
</dbReference>
<evidence type="ECO:0000313" key="2">
    <source>
        <dbReference type="Proteomes" id="UP000025238"/>
    </source>
</evidence>
<dbReference type="PANTHER" id="PTHR35566">
    <property type="entry name" value="BLR3599 PROTEIN"/>
    <property type="match status" value="1"/>
</dbReference>
<gene>
    <name evidence="1" type="ORF">UIB01_21615</name>
</gene>
<dbReference type="Pfam" id="PF05936">
    <property type="entry name" value="T6SS_VasE"/>
    <property type="match status" value="1"/>
</dbReference>
<dbReference type="InterPro" id="IPR010263">
    <property type="entry name" value="T6SS_TssK"/>
</dbReference>
<dbReference type="EMBL" id="CP007509">
    <property type="protein sequence ID" value="AHY44935.1"/>
    <property type="molecule type" value="Genomic_DNA"/>
</dbReference>
<evidence type="ECO:0000313" key="1">
    <source>
        <dbReference type="EMBL" id="AHY44935.1"/>
    </source>
</evidence>
<proteinExistence type="predicted"/>
<accession>A0A023WYV0</accession>
<protein>
    <submittedName>
        <fullName evidence="1">Type VI secretion protein</fullName>
    </submittedName>
</protein>
<dbReference type="Proteomes" id="UP000025238">
    <property type="component" value="Chromosome"/>
</dbReference>
<dbReference type="AlphaFoldDB" id="A0A023WYV0"/>
<sequence>MSLHKVVWQEGMLLRPQHFQQSDRYYDHQLKARTQKLGSYAWGFFNLEIDRQFLNMGKLVLSQASGILPDGTLFELGSEREPLALDIPPNTGSTPVYLALPLVTGNHIETRRPEQKDVLARYTAHELEVADSNAGDSSTSQVSTGLPDFRLLLGEQQSDQAYVKLQLCEVLDTTPDGVISLDPEFIPTYVNFQASGYLLSCLKEVISMLAHRGDTLAERISATGKVGGAEVGDFMMLQLINRHEPVLRHYLGVEQVHPEQIYRDLLGLLGELATFSSESKRPRLDGRYQHSDQGASFRKLMDAIRQVLSMVLEQHAIELLLQQRQYGIQVSPLHDHKLLGTASFVLAASAQCDSETLRTRLPAHLKIGPVERIRQLVNLHLPGIRLKPLPVAPRQIPFHAGKTYFALELSAEDQAQLERSGGFAFHVSGDFTGLELKFWAVRD</sequence>
<name>A0A023WYV0_STUST</name>
<reference evidence="1 2" key="1">
    <citation type="submission" date="2014-03" db="EMBL/GenBank/DDBJ databases">
        <title>Complete genome sequence of Pseudomonas stutzeri 19SMN4.</title>
        <authorList>
            <person name="Brunet-Galmes I."/>
            <person name="Nogales B."/>
            <person name="Busquets A."/>
            <person name="Pena A."/>
            <person name="Gomila M."/>
            <person name="Garcia-Valdes E."/>
            <person name="Lalucat J."/>
            <person name="Bennasar A."/>
            <person name="Bosch R."/>
        </authorList>
    </citation>
    <scope>NUCLEOTIDE SEQUENCE [LARGE SCALE GENOMIC DNA]</scope>
    <source>
        <strain evidence="1 2">19SMN4</strain>
    </source>
</reference>
<organism evidence="1 2">
    <name type="scientific">Stutzerimonas stutzeri</name>
    <name type="common">Pseudomonas stutzeri</name>
    <dbReference type="NCBI Taxonomy" id="316"/>
    <lineage>
        <taxon>Bacteria</taxon>
        <taxon>Pseudomonadati</taxon>
        <taxon>Pseudomonadota</taxon>
        <taxon>Gammaproteobacteria</taxon>
        <taxon>Pseudomonadales</taxon>
        <taxon>Pseudomonadaceae</taxon>
        <taxon>Stutzerimonas</taxon>
    </lineage>
</organism>
<dbReference type="PANTHER" id="PTHR35566:SF1">
    <property type="entry name" value="TYPE VI SECRETION SYSTEM BASEPLATE COMPONENT TSSK1"/>
    <property type="match status" value="1"/>
</dbReference>